<sequence length="147" mass="16471">MGRLRYFFDRSPESIPGSFLAENLPLICHVTILFSPGTCQNNHVNTSETIQLTIFGNIRSLRQRSNCPRSMMKWFVCVFCVVLMVGRVHSQCCCCCDPGVEPIGPFGWTASANPFLSFDQWRQERLSIQNAINSGDVAPPVNTAGRR</sequence>
<dbReference type="Proteomes" id="UP001201812">
    <property type="component" value="Unassembled WGS sequence"/>
</dbReference>
<name>A0AAD4MXF5_9BILA</name>
<evidence type="ECO:0000313" key="2">
    <source>
        <dbReference type="Proteomes" id="UP001201812"/>
    </source>
</evidence>
<accession>A0AAD4MXF5</accession>
<dbReference type="EMBL" id="JAKKPZ010000035">
    <property type="protein sequence ID" value="KAI1708444.1"/>
    <property type="molecule type" value="Genomic_DNA"/>
</dbReference>
<dbReference type="AlphaFoldDB" id="A0AAD4MXF5"/>
<proteinExistence type="predicted"/>
<gene>
    <name evidence="1" type="ORF">DdX_11827</name>
</gene>
<protein>
    <submittedName>
        <fullName evidence="1">Uncharacterized protein</fullName>
    </submittedName>
</protein>
<reference evidence="1" key="1">
    <citation type="submission" date="2022-01" db="EMBL/GenBank/DDBJ databases">
        <title>Genome Sequence Resource for Two Populations of Ditylenchus destructor, the Migratory Endoparasitic Phytonematode.</title>
        <authorList>
            <person name="Zhang H."/>
            <person name="Lin R."/>
            <person name="Xie B."/>
        </authorList>
    </citation>
    <scope>NUCLEOTIDE SEQUENCE</scope>
    <source>
        <strain evidence="1">BazhouSP</strain>
    </source>
</reference>
<comment type="caution">
    <text evidence="1">The sequence shown here is derived from an EMBL/GenBank/DDBJ whole genome shotgun (WGS) entry which is preliminary data.</text>
</comment>
<organism evidence="1 2">
    <name type="scientific">Ditylenchus destructor</name>
    <dbReference type="NCBI Taxonomy" id="166010"/>
    <lineage>
        <taxon>Eukaryota</taxon>
        <taxon>Metazoa</taxon>
        <taxon>Ecdysozoa</taxon>
        <taxon>Nematoda</taxon>
        <taxon>Chromadorea</taxon>
        <taxon>Rhabditida</taxon>
        <taxon>Tylenchina</taxon>
        <taxon>Tylenchomorpha</taxon>
        <taxon>Sphaerularioidea</taxon>
        <taxon>Anguinidae</taxon>
        <taxon>Anguininae</taxon>
        <taxon>Ditylenchus</taxon>
    </lineage>
</organism>
<keyword evidence="2" id="KW-1185">Reference proteome</keyword>
<evidence type="ECO:0000313" key="1">
    <source>
        <dbReference type="EMBL" id="KAI1708444.1"/>
    </source>
</evidence>